<accession>A0AAT9GEX3</accession>
<gene>
    <name evidence="1" type="ORF">KACHI17_00240</name>
</gene>
<protein>
    <submittedName>
        <fullName evidence="1">Uncharacterized protein</fullName>
    </submittedName>
</protein>
<name>A0AAT9GEX3_9BACT</name>
<organism evidence="1">
    <name type="scientific">Sediminibacterium sp. KACHI17</name>
    <dbReference type="NCBI Taxonomy" id="1751071"/>
    <lineage>
        <taxon>Bacteria</taxon>
        <taxon>Pseudomonadati</taxon>
        <taxon>Bacteroidota</taxon>
        <taxon>Chitinophagia</taxon>
        <taxon>Chitinophagales</taxon>
        <taxon>Chitinophagaceae</taxon>
        <taxon>Sediminibacterium</taxon>
    </lineage>
</organism>
<evidence type="ECO:0000313" key="1">
    <source>
        <dbReference type="EMBL" id="BFG69143.1"/>
    </source>
</evidence>
<dbReference type="RefSeq" id="WP_353549493.1">
    <property type="nucleotide sequence ID" value="NZ_AP029612.1"/>
</dbReference>
<proteinExistence type="predicted"/>
<dbReference type="AlphaFoldDB" id="A0AAT9GEX3"/>
<dbReference type="EMBL" id="AP029612">
    <property type="protein sequence ID" value="BFG69143.1"/>
    <property type="molecule type" value="Genomic_DNA"/>
</dbReference>
<sequence length="100" mass="11328">MIKIFPDDTYLSLKLNNMQSDQVFTKRQLQTINRHATELLQAFDQLMKEHGLSDFVITSIHLTTRENPTGDQILPFCSIGEEPAAVCDQWGTCSVTCIKP</sequence>
<reference evidence="1" key="1">
    <citation type="submission" date="2024-02" db="EMBL/GenBank/DDBJ databases">
        <title>Sediminibacterium planktonica sp. nov. and Sediminibacterium longus sp. nov., isolated from surface lake and river water.</title>
        <authorList>
            <person name="Watanabe K."/>
            <person name="Takemine S."/>
            <person name="Ishii Y."/>
            <person name="Ogata Y."/>
            <person name="Shindo C."/>
            <person name="Suda W."/>
        </authorList>
    </citation>
    <scope>NUCLEOTIDE SEQUENCE</scope>
    <source>
        <strain evidence="1">KACHI17</strain>
    </source>
</reference>